<feature type="compositionally biased region" description="Basic and acidic residues" evidence="1">
    <location>
        <begin position="64"/>
        <end position="79"/>
    </location>
</feature>
<dbReference type="RefSeq" id="XP_046014709.1">
    <property type="nucleotide sequence ID" value="XM_046163403.1"/>
</dbReference>
<evidence type="ECO:0000256" key="1">
    <source>
        <dbReference type="SAM" id="MobiDB-lite"/>
    </source>
</evidence>
<dbReference type="Proteomes" id="UP000756346">
    <property type="component" value="Unassembled WGS sequence"/>
</dbReference>
<evidence type="ECO:0000313" key="3">
    <source>
        <dbReference type="Proteomes" id="UP000756346"/>
    </source>
</evidence>
<evidence type="ECO:0000313" key="2">
    <source>
        <dbReference type="EMBL" id="KAH7034616.1"/>
    </source>
</evidence>
<feature type="region of interest" description="Disordered" evidence="1">
    <location>
        <begin position="1"/>
        <end position="81"/>
    </location>
</feature>
<dbReference type="EMBL" id="JAGTJQ010000003">
    <property type="protein sequence ID" value="KAH7034616.1"/>
    <property type="molecule type" value="Genomic_DNA"/>
</dbReference>
<feature type="compositionally biased region" description="Basic and acidic residues" evidence="1">
    <location>
        <begin position="32"/>
        <end position="57"/>
    </location>
</feature>
<accession>A0A9P8YCW4</accession>
<organism evidence="2 3">
    <name type="scientific">Microdochium trichocladiopsis</name>
    <dbReference type="NCBI Taxonomy" id="1682393"/>
    <lineage>
        <taxon>Eukaryota</taxon>
        <taxon>Fungi</taxon>
        <taxon>Dikarya</taxon>
        <taxon>Ascomycota</taxon>
        <taxon>Pezizomycotina</taxon>
        <taxon>Sordariomycetes</taxon>
        <taxon>Xylariomycetidae</taxon>
        <taxon>Xylariales</taxon>
        <taxon>Microdochiaceae</taxon>
        <taxon>Microdochium</taxon>
    </lineage>
</organism>
<dbReference type="AlphaFoldDB" id="A0A9P8YCW4"/>
<comment type="caution">
    <text evidence="2">The sequence shown here is derived from an EMBL/GenBank/DDBJ whole genome shotgun (WGS) entry which is preliminary data.</text>
</comment>
<protein>
    <submittedName>
        <fullName evidence="2">Uncharacterized protein</fullName>
    </submittedName>
</protein>
<proteinExistence type="predicted"/>
<reference evidence="2" key="1">
    <citation type="journal article" date="2021" name="Nat. Commun.">
        <title>Genetic determinants of endophytism in the Arabidopsis root mycobiome.</title>
        <authorList>
            <person name="Mesny F."/>
            <person name="Miyauchi S."/>
            <person name="Thiergart T."/>
            <person name="Pickel B."/>
            <person name="Atanasova L."/>
            <person name="Karlsson M."/>
            <person name="Huettel B."/>
            <person name="Barry K.W."/>
            <person name="Haridas S."/>
            <person name="Chen C."/>
            <person name="Bauer D."/>
            <person name="Andreopoulos W."/>
            <person name="Pangilinan J."/>
            <person name="LaButti K."/>
            <person name="Riley R."/>
            <person name="Lipzen A."/>
            <person name="Clum A."/>
            <person name="Drula E."/>
            <person name="Henrissat B."/>
            <person name="Kohler A."/>
            <person name="Grigoriev I.V."/>
            <person name="Martin F.M."/>
            <person name="Hacquard S."/>
        </authorList>
    </citation>
    <scope>NUCLEOTIDE SEQUENCE</scope>
    <source>
        <strain evidence="2">MPI-CAGE-CH-0230</strain>
    </source>
</reference>
<gene>
    <name evidence="2" type="ORF">B0I36DRAFT_82537</name>
</gene>
<dbReference type="GeneID" id="70192949"/>
<sequence length="216" mass="23822">MYELTRQEGTQEDQKKRSLCRHANTQQNMEVRPAKEALGQERSSQEGRPVDQDESSARHSRPVLRGETDKGRERWKRSEAQSCAAGPALLGGKERREGLARVAVAVAEAEAEPHRQGRLTDSSTSAREYKKGTLSLAAKCAMGNQGQRALCCGIELVDGKTSRQQGEEIPAGSLSSSEDAPVVVSHPFYCWLSCHLTTVCPSTRLKRQRHTQESCC</sequence>
<keyword evidence="3" id="KW-1185">Reference proteome</keyword>
<name>A0A9P8YCW4_9PEZI</name>